<evidence type="ECO:0000313" key="2">
    <source>
        <dbReference type="Proteomes" id="UP000318017"/>
    </source>
</evidence>
<evidence type="ECO:0000313" key="1">
    <source>
        <dbReference type="EMBL" id="QDV26968.1"/>
    </source>
</evidence>
<dbReference type="OrthoDB" id="289691at2"/>
<organism evidence="1 2">
    <name type="scientific">Aureliella helgolandensis</name>
    <dbReference type="NCBI Taxonomy" id="2527968"/>
    <lineage>
        <taxon>Bacteria</taxon>
        <taxon>Pseudomonadati</taxon>
        <taxon>Planctomycetota</taxon>
        <taxon>Planctomycetia</taxon>
        <taxon>Pirellulales</taxon>
        <taxon>Pirellulaceae</taxon>
        <taxon>Aureliella</taxon>
    </lineage>
</organism>
<dbReference type="AlphaFoldDB" id="A0A518GEI9"/>
<protein>
    <submittedName>
        <fullName evidence="1">Uncharacterized protein</fullName>
    </submittedName>
</protein>
<dbReference type="EMBL" id="CP036298">
    <property type="protein sequence ID" value="QDV26968.1"/>
    <property type="molecule type" value="Genomic_DNA"/>
</dbReference>
<reference evidence="1 2" key="1">
    <citation type="submission" date="2019-02" db="EMBL/GenBank/DDBJ databases">
        <title>Deep-cultivation of Planctomycetes and their phenomic and genomic characterization uncovers novel biology.</title>
        <authorList>
            <person name="Wiegand S."/>
            <person name="Jogler M."/>
            <person name="Boedeker C."/>
            <person name="Pinto D."/>
            <person name="Vollmers J."/>
            <person name="Rivas-Marin E."/>
            <person name="Kohn T."/>
            <person name="Peeters S.H."/>
            <person name="Heuer A."/>
            <person name="Rast P."/>
            <person name="Oberbeckmann S."/>
            <person name="Bunk B."/>
            <person name="Jeske O."/>
            <person name="Meyerdierks A."/>
            <person name="Storesund J.E."/>
            <person name="Kallscheuer N."/>
            <person name="Luecker S."/>
            <person name="Lage O.M."/>
            <person name="Pohl T."/>
            <person name="Merkel B.J."/>
            <person name="Hornburger P."/>
            <person name="Mueller R.-W."/>
            <person name="Bruemmer F."/>
            <person name="Labrenz M."/>
            <person name="Spormann A.M."/>
            <person name="Op den Camp H."/>
            <person name="Overmann J."/>
            <person name="Amann R."/>
            <person name="Jetten M.S.M."/>
            <person name="Mascher T."/>
            <person name="Medema M.H."/>
            <person name="Devos D.P."/>
            <person name="Kaster A.-K."/>
            <person name="Ovreas L."/>
            <person name="Rohde M."/>
            <person name="Galperin M.Y."/>
            <person name="Jogler C."/>
        </authorList>
    </citation>
    <scope>NUCLEOTIDE SEQUENCE [LARGE SCALE GENOMIC DNA]</scope>
    <source>
        <strain evidence="1 2">Q31a</strain>
    </source>
</reference>
<name>A0A518GEI9_9BACT</name>
<accession>A0A518GEI9</accession>
<sequence>MTRIRLSLASIFWLTATVALAIALIYSRVEISQLTRELRNVVPLREMEIAAQIERQTSAVKLPVSITSTMYSGNTYLIEFEYFDPLTGTRTPSSFKLRYEQNGRHVGAIRDDPFLSPQPDEGGERGLRITVIDPLFAELANEYDAKTQALTK</sequence>
<keyword evidence="2" id="KW-1185">Reference proteome</keyword>
<dbReference type="KEGG" id="ahel:Q31a_53480"/>
<proteinExistence type="predicted"/>
<dbReference type="Proteomes" id="UP000318017">
    <property type="component" value="Chromosome"/>
</dbReference>
<dbReference type="RefSeq" id="WP_145083641.1">
    <property type="nucleotide sequence ID" value="NZ_CP036298.1"/>
</dbReference>
<gene>
    <name evidence="1" type="ORF">Q31a_53480</name>
</gene>